<dbReference type="EMBL" id="LVJH01000003">
    <property type="protein sequence ID" value="OAB45290.1"/>
    <property type="molecule type" value="Genomic_DNA"/>
</dbReference>
<dbReference type="Proteomes" id="UP000076967">
    <property type="component" value="Unassembled WGS sequence"/>
</dbReference>
<sequence>MSNLLLELAKPESGILRPETLEQITIVSGKMVACDPLISHNHPFERTIQSGKYPVVAWWHKEEERIAAAELKLSDTRPIRWEMAVRPGQNVNELKDGSIFGYPVDTGLGCFGDVEAIDKLDEMEARLQRDLGDDFISLYDNLIEDVLSERDDNWGSVIVCEDTGLNVVMFSSGYGDGFYASYWGFDADDNVVCLVTDFNVLS</sequence>
<reference evidence="1 2" key="1">
    <citation type="submission" date="2016-03" db="EMBL/GenBank/DDBJ databases">
        <title>Draft genome sequence of Paenibacillus glacialis DSM 22343.</title>
        <authorList>
            <person name="Shin S.-K."/>
            <person name="Yi H."/>
        </authorList>
    </citation>
    <scope>NUCLEOTIDE SEQUENCE [LARGE SCALE GENOMIC DNA]</scope>
    <source>
        <strain evidence="1 2">DSM 22343</strain>
    </source>
</reference>
<evidence type="ECO:0000313" key="1">
    <source>
        <dbReference type="EMBL" id="OAB45290.1"/>
    </source>
</evidence>
<protein>
    <submittedName>
        <fullName evidence="1">Cytoplasmic protein</fullName>
    </submittedName>
</protein>
<dbReference type="RefSeq" id="WP_068528624.1">
    <property type="nucleotide sequence ID" value="NZ_LVJH01000003.1"/>
</dbReference>
<keyword evidence="2" id="KW-1185">Reference proteome</keyword>
<dbReference type="STRING" id="494026.PGLA_03285"/>
<accession>A0A168N1K0</accession>
<organism evidence="1 2">
    <name type="scientific">Paenibacillus glacialis</name>
    <dbReference type="NCBI Taxonomy" id="494026"/>
    <lineage>
        <taxon>Bacteria</taxon>
        <taxon>Bacillati</taxon>
        <taxon>Bacillota</taxon>
        <taxon>Bacilli</taxon>
        <taxon>Bacillales</taxon>
        <taxon>Paenibacillaceae</taxon>
        <taxon>Paenibacillus</taxon>
    </lineage>
</organism>
<dbReference type="InterPro" id="IPR025335">
    <property type="entry name" value="DUF4241"/>
</dbReference>
<dbReference type="AlphaFoldDB" id="A0A168N1K0"/>
<dbReference type="OrthoDB" id="9789980at2"/>
<name>A0A168N1K0_9BACL</name>
<gene>
    <name evidence="1" type="ORF">PGLA_03285</name>
</gene>
<evidence type="ECO:0000313" key="2">
    <source>
        <dbReference type="Proteomes" id="UP000076967"/>
    </source>
</evidence>
<dbReference type="Pfam" id="PF14025">
    <property type="entry name" value="DUF4241"/>
    <property type="match status" value="1"/>
</dbReference>
<comment type="caution">
    <text evidence="1">The sequence shown here is derived from an EMBL/GenBank/DDBJ whole genome shotgun (WGS) entry which is preliminary data.</text>
</comment>
<proteinExistence type="predicted"/>